<dbReference type="InterPro" id="IPR001119">
    <property type="entry name" value="SLH_dom"/>
</dbReference>
<sequence length="909" mass="99087">MVLRHSKHVHSKKVVSAVMAGLIAFGGGASLVSADESATNTSAANATQTATNVFSDVSAGYWGEKYIYQLAAQGIVTGNNGKFRPNDPVTQQEAVTMAIRFLSMQDQLSSGAATLPTNIKVNDYFTKYVELAFQQNLLDKQKESGYTDEKVIWGAQKASREWITEVLVRSIGRTAEANAAKNKATGFADNAKISPDRLGYVNIAVELGLAKGVNGNKFDPQGAVTRAQLATFFSRAQAYINTNYENQFKGSIASIENGKLELYADGKLHSFKLDASTAYFSSDSEKRLQSSDILPYTQAVVIVNNGTAAYLEVTDATQQVERFDRTYARLSPNNLIWLDTGSTFEELSYDPSTVFLDQNGVKIDPKTLAAGSLLTIERETYSPQKKIVSIRVKSGLVNKTGAGVVQNVDTTNKKVTLKDSSGYEDTYTWDDATVIRYQNQILTPAELKNGFTVNFTVKNSVVQSIEVTQSVDRTIQAMLYSVEENGKTITYKRSGSAQLETKFLVEKPEIIMSGVAKPVLTDLLADAVSGDQVTLTINGEERVTKIEVTGRQMEHMDAVTIVNYDPKTHWLTVKDTDNQPRVIVLDNKTKFESSNGVTLDKVEPLLGAGRKVSVSLIGTRALSLEVVYKVEGKISNINTSKMSISVLTANGKIEEVPYNSLMKVEIFGKSNASLADVRIGDEVSAQLASNQEYLQSLKVKTASQFEVVFTEPLKNRIRVKANGTTSDIYTDKATLAGDNGQAILLADLRPGTLVQITFQGLTAVSVAEVKLTLGEVTGVDPSGQVLTLKDYSGNSQSFGGGADVKVIKNGSTASNLSPINSGDRVEIRKDTQGVTIIQVLDKVERPFWQANQTEIQVKRKSMSDNFRFNLASNVFVHQGDTTLSVQSLKENDNIVLYLNNGVVVEIVKQ</sequence>
<feature type="chain" id="PRO_5005620639" evidence="1">
    <location>
        <begin position="35"/>
        <end position="909"/>
    </location>
</feature>
<comment type="caution">
    <text evidence="3">The sequence shown here is derived from an EMBL/GenBank/DDBJ whole genome shotgun (WGS) entry which is preliminary data.</text>
</comment>
<feature type="signal peptide" evidence="1">
    <location>
        <begin position="1"/>
        <end position="34"/>
    </location>
</feature>
<protein>
    <submittedName>
        <fullName evidence="3">S-layer protein</fullName>
    </submittedName>
</protein>
<organism evidence="3 4">
    <name type="scientific">Paenibacillus solani</name>
    <dbReference type="NCBI Taxonomy" id="1705565"/>
    <lineage>
        <taxon>Bacteria</taxon>
        <taxon>Bacillati</taxon>
        <taxon>Bacillota</taxon>
        <taxon>Bacilli</taxon>
        <taxon>Bacillales</taxon>
        <taxon>Paenibacillaceae</taxon>
        <taxon>Paenibacillus</taxon>
    </lineage>
</organism>
<feature type="domain" description="SLH" evidence="2">
    <location>
        <begin position="50"/>
        <end position="112"/>
    </location>
</feature>
<dbReference type="PATRIC" id="fig|1705565.3.peg.3209"/>
<gene>
    <name evidence="3" type="ORF">AM231_06525</name>
</gene>
<dbReference type="EMBL" id="LIUT01000001">
    <property type="protein sequence ID" value="KOR88849.1"/>
    <property type="molecule type" value="Genomic_DNA"/>
</dbReference>
<dbReference type="Pfam" id="PF00395">
    <property type="entry name" value="SLH"/>
    <property type="match status" value="2"/>
</dbReference>
<evidence type="ECO:0000313" key="3">
    <source>
        <dbReference type="EMBL" id="KOR88849.1"/>
    </source>
</evidence>
<dbReference type="OrthoDB" id="2611444at2"/>
<reference evidence="4" key="1">
    <citation type="submission" date="2015-08" db="EMBL/GenBank/DDBJ databases">
        <title>Genome sequencing project for genomic taxonomy and phylogenomics of Bacillus-like bacteria.</title>
        <authorList>
            <person name="Liu B."/>
            <person name="Wang J."/>
            <person name="Zhu Y."/>
            <person name="Liu G."/>
            <person name="Chen Q."/>
            <person name="Chen Z."/>
            <person name="Lan J."/>
            <person name="Che J."/>
            <person name="Ge C."/>
            <person name="Shi H."/>
            <person name="Pan Z."/>
            <person name="Liu X."/>
        </authorList>
    </citation>
    <scope>NUCLEOTIDE SEQUENCE [LARGE SCALE GENOMIC DNA]</scope>
    <source>
        <strain evidence="4">FJAT-22460</strain>
    </source>
</reference>
<proteinExistence type="predicted"/>
<evidence type="ECO:0000259" key="2">
    <source>
        <dbReference type="PROSITE" id="PS51272"/>
    </source>
</evidence>
<dbReference type="RefSeq" id="WP_054401753.1">
    <property type="nucleotide sequence ID" value="NZ_LIUT01000001.1"/>
</dbReference>
<dbReference type="AlphaFoldDB" id="A0A0M1P4A8"/>
<keyword evidence="1" id="KW-0732">Signal</keyword>
<dbReference type="Proteomes" id="UP000036932">
    <property type="component" value="Unassembled WGS sequence"/>
</dbReference>
<evidence type="ECO:0000256" key="1">
    <source>
        <dbReference type="SAM" id="SignalP"/>
    </source>
</evidence>
<feature type="domain" description="SLH" evidence="2">
    <location>
        <begin position="184"/>
        <end position="247"/>
    </location>
</feature>
<dbReference type="PROSITE" id="PS51272">
    <property type="entry name" value="SLH"/>
    <property type="match status" value="2"/>
</dbReference>
<accession>A0A0M1P4A8</accession>
<evidence type="ECO:0000313" key="4">
    <source>
        <dbReference type="Proteomes" id="UP000036932"/>
    </source>
</evidence>
<name>A0A0M1P4A8_9BACL</name>
<keyword evidence="4" id="KW-1185">Reference proteome</keyword>